<reference evidence="2" key="1">
    <citation type="journal article" date="2020" name="Stud. Mycol.">
        <title>101 Dothideomycetes genomes: a test case for predicting lifestyles and emergence of pathogens.</title>
        <authorList>
            <person name="Haridas S."/>
            <person name="Albert R."/>
            <person name="Binder M."/>
            <person name="Bloem J."/>
            <person name="Labutti K."/>
            <person name="Salamov A."/>
            <person name="Andreopoulos B."/>
            <person name="Baker S."/>
            <person name="Barry K."/>
            <person name="Bills G."/>
            <person name="Bluhm B."/>
            <person name="Cannon C."/>
            <person name="Castanera R."/>
            <person name="Culley D."/>
            <person name="Daum C."/>
            <person name="Ezra D."/>
            <person name="Gonzalez J."/>
            <person name="Henrissat B."/>
            <person name="Kuo A."/>
            <person name="Liang C."/>
            <person name="Lipzen A."/>
            <person name="Lutzoni F."/>
            <person name="Magnuson J."/>
            <person name="Mondo S."/>
            <person name="Nolan M."/>
            <person name="Ohm R."/>
            <person name="Pangilinan J."/>
            <person name="Park H.-J."/>
            <person name="Ramirez L."/>
            <person name="Alfaro M."/>
            <person name="Sun H."/>
            <person name="Tritt A."/>
            <person name="Yoshinaga Y."/>
            <person name="Zwiers L.-H."/>
            <person name="Turgeon B."/>
            <person name="Goodwin S."/>
            <person name="Spatafora J."/>
            <person name="Crous P."/>
            <person name="Grigoriev I."/>
        </authorList>
    </citation>
    <scope>NUCLEOTIDE SEQUENCE</scope>
    <source>
        <strain evidence="2">CBS 107.79</strain>
    </source>
</reference>
<accession>A0A6A5VBC9</accession>
<dbReference type="OrthoDB" id="5317242at2759"/>
<feature type="signal peptide" evidence="1">
    <location>
        <begin position="1"/>
        <end position="19"/>
    </location>
</feature>
<protein>
    <recommendedName>
        <fullName evidence="4">Pullulan synthetase</fullName>
    </recommendedName>
</protein>
<evidence type="ECO:0000313" key="3">
    <source>
        <dbReference type="Proteomes" id="UP000800036"/>
    </source>
</evidence>
<dbReference type="AlphaFoldDB" id="A0A6A5VBC9"/>
<keyword evidence="3" id="KW-1185">Reference proteome</keyword>
<sequence>MRFTILTVLSALSASLATALPTELTQFFLVTSDQSDPNANSSQLRGVHATTPYAEDPVSQSTLLLRLIGAGYNSLPNFTLTDGVLATTTSGPHGIGSVTYNSTAVVAGQELQFMAQQQEGGNVALDGGYLVTVDGETEGWTICDSARGMDVLWWRGEGSDCKSTFLHAVSKPPYRK</sequence>
<name>A0A6A5VBC9_9PLEO</name>
<organism evidence="2 3">
    <name type="scientific">Bimuria novae-zelandiae CBS 107.79</name>
    <dbReference type="NCBI Taxonomy" id="1447943"/>
    <lineage>
        <taxon>Eukaryota</taxon>
        <taxon>Fungi</taxon>
        <taxon>Dikarya</taxon>
        <taxon>Ascomycota</taxon>
        <taxon>Pezizomycotina</taxon>
        <taxon>Dothideomycetes</taxon>
        <taxon>Pleosporomycetidae</taxon>
        <taxon>Pleosporales</taxon>
        <taxon>Massarineae</taxon>
        <taxon>Didymosphaeriaceae</taxon>
        <taxon>Bimuria</taxon>
    </lineage>
</organism>
<feature type="chain" id="PRO_5025439645" description="Pullulan synthetase" evidence="1">
    <location>
        <begin position="20"/>
        <end position="176"/>
    </location>
</feature>
<gene>
    <name evidence="2" type="ORF">BU23DRAFT_579529</name>
</gene>
<proteinExistence type="predicted"/>
<dbReference type="EMBL" id="ML976673">
    <property type="protein sequence ID" value="KAF1974763.1"/>
    <property type="molecule type" value="Genomic_DNA"/>
</dbReference>
<evidence type="ECO:0008006" key="4">
    <source>
        <dbReference type="Google" id="ProtNLM"/>
    </source>
</evidence>
<evidence type="ECO:0000256" key="1">
    <source>
        <dbReference type="SAM" id="SignalP"/>
    </source>
</evidence>
<keyword evidence="1" id="KW-0732">Signal</keyword>
<dbReference type="Proteomes" id="UP000800036">
    <property type="component" value="Unassembled WGS sequence"/>
</dbReference>
<evidence type="ECO:0000313" key="2">
    <source>
        <dbReference type="EMBL" id="KAF1974763.1"/>
    </source>
</evidence>